<dbReference type="AlphaFoldDB" id="A0A420IZC6"/>
<evidence type="ECO:0000313" key="2">
    <source>
        <dbReference type="EMBL" id="RKF79906.1"/>
    </source>
</evidence>
<feature type="compositionally biased region" description="Low complexity" evidence="1">
    <location>
        <begin position="25"/>
        <end position="37"/>
    </location>
</feature>
<sequence length="299" mass="33020">MTTSQRNTRPLSIPQFHLNRDKSRSLSVSTSSDSHSSNTLRRVIIARTGSKHIHQGCNDDRIYLNLISSRNSSPISESAEISESPVEESTPSVEYETKSLLFQPSLAAGGEVDLSRTFSLTNHGTYSFGGKRSQPNIFSKSQSLPRSQHSISLKCNKDSFGNPGLVNCQPVPVPQCQQPTSPRSAQKPEVIQLISTLELRLKAVEQGQGLISQSHTTDNREQLLSNNRLLPLENGISPTVKANRMESNKSTILKLTSRISCEVIFISRSYEKGPLNICQAPGDQEFRIKLKSNKTSNNT</sequence>
<evidence type="ECO:0000256" key="1">
    <source>
        <dbReference type="SAM" id="MobiDB-lite"/>
    </source>
</evidence>
<gene>
    <name evidence="2" type="ORF">GcM3_050009</name>
</gene>
<comment type="caution">
    <text evidence="2">The sequence shown here is derived from an EMBL/GenBank/DDBJ whole genome shotgun (WGS) entry which is preliminary data.</text>
</comment>
<feature type="compositionally biased region" description="Polar residues" evidence="1">
    <location>
        <begin position="1"/>
        <end position="10"/>
    </location>
</feature>
<accession>A0A420IZC6</accession>
<feature type="region of interest" description="Disordered" evidence="1">
    <location>
        <begin position="1"/>
        <end position="38"/>
    </location>
</feature>
<protein>
    <submittedName>
        <fullName evidence="2">Uncharacterized protein</fullName>
    </submittedName>
</protein>
<dbReference type="Proteomes" id="UP000283383">
    <property type="component" value="Unassembled WGS sequence"/>
</dbReference>
<dbReference type="EMBL" id="MCBQ01005083">
    <property type="protein sequence ID" value="RKF79906.1"/>
    <property type="molecule type" value="Genomic_DNA"/>
</dbReference>
<keyword evidence="3" id="KW-1185">Reference proteome</keyword>
<organism evidence="2 3">
    <name type="scientific">Golovinomyces cichoracearum</name>
    <dbReference type="NCBI Taxonomy" id="62708"/>
    <lineage>
        <taxon>Eukaryota</taxon>
        <taxon>Fungi</taxon>
        <taxon>Dikarya</taxon>
        <taxon>Ascomycota</taxon>
        <taxon>Pezizomycotina</taxon>
        <taxon>Leotiomycetes</taxon>
        <taxon>Erysiphales</taxon>
        <taxon>Erysiphaceae</taxon>
        <taxon>Golovinomyces</taxon>
    </lineage>
</organism>
<reference evidence="2 3" key="1">
    <citation type="journal article" date="2018" name="BMC Genomics">
        <title>Comparative genome analyses reveal sequence features reflecting distinct modes of host-adaptation between dicot and monocot powdery mildew.</title>
        <authorList>
            <person name="Wu Y."/>
            <person name="Ma X."/>
            <person name="Pan Z."/>
            <person name="Kale S.D."/>
            <person name="Song Y."/>
            <person name="King H."/>
            <person name="Zhang Q."/>
            <person name="Presley C."/>
            <person name="Deng X."/>
            <person name="Wei C.I."/>
            <person name="Xiao S."/>
        </authorList>
    </citation>
    <scope>NUCLEOTIDE SEQUENCE [LARGE SCALE GENOMIC DNA]</scope>
    <source>
        <strain evidence="2">UMSG3</strain>
    </source>
</reference>
<name>A0A420IZC6_9PEZI</name>
<evidence type="ECO:0000313" key="3">
    <source>
        <dbReference type="Proteomes" id="UP000283383"/>
    </source>
</evidence>
<proteinExistence type="predicted"/>